<gene>
    <name evidence="1" type="ORF">INT80_05335</name>
</gene>
<evidence type="ECO:0000313" key="1">
    <source>
        <dbReference type="EMBL" id="MBF4102482.1"/>
    </source>
</evidence>
<accession>A0A930UR79</accession>
<organism evidence="1">
    <name type="scientific">Gallibacterium anatis</name>
    <dbReference type="NCBI Taxonomy" id="750"/>
    <lineage>
        <taxon>Bacteria</taxon>
        <taxon>Pseudomonadati</taxon>
        <taxon>Pseudomonadota</taxon>
        <taxon>Gammaproteobacteria</taxon>
        <taxon>Pasteurellales</taxon>
        <taxon>Pasteurellaceae</taxon>
        <taxon>Gallibacterium</taxon>
    </lineage>
</organism>
<protein>
    <submittedName>
        <fullName evidence="1">YqcI/YcgG family protein</fullName>
    </submittedName>
</protein>
<name>A0A930UR79_9PAST</name>
<comment type="caution">
    <text evidence="1">The sequence shown here is derived from an EMBL/GenBank/DDBJ whole genome shotgun (WGS) entry which is preliminary data.</text>
</comment>
<dbReference type="InterPro" id="IPR014988">
    <property type="entry name" value="Uncharacterised_YqcI/YcgG"/>
</dbReference>
<dbReference type="EMBL" id="JADION010000011">
    <property type="protein sequence ID" value="MBF4102482.1"/>
    <property type="molecule type" value="Genomic_DNA"/>
</dbReference>
<proteinExistence type="predicted"/>
<dbReference type="AlphaFoldDB" id="A0A930UR79"/>
<dbReference type="Pfam" id="PF08892">
    <property type="entry name" value="YqcI_YcgG"/>
    <property type="match status" value="1"/>
</dbReference>
<reference evidence="1" key="1">
    <citation type="submission" date="2020-11" db="EMBL/GenBank/DDBJ databases">
        <title>Gallibacterium anatis 1637, full genome, WGS.</title>
        <authorList>
            <person name="Laishevtcev A.I."/>
            <person name="Yakimova E.A."/>
            <person name="Petkovich D."/>
            <person name="Stepanova T.V."/>
            <person name="Kalendr R.S."/>
            <person name="Rubalsky E.O."/>
            <person name="Zulkarneev E.R."/>
            <person name="Aleshkin A.V."/>
        </authorList>
    </citation>
    <scope>NUCLEOTIDE SEQUENCE</scope>
    <source>
        <strain evidence="1">1637</strain>
    </source>
</reference>
<sequence length="54" mass="6626">MRDRIRENIDQYDKIHEVHLGHYLNGDLEWPQYFLPDENDAEPLQCPLRFKNDK</sequence>